<keyword evidence="6 10" id="KW-0547">Nucleotide-binding</keyword>
<dbReference type="SUPFAM" id="SSF52374">
    <property type="entry name" value="Nucleotidylyl transferase"/>
    <property type="match status" value="1"/>
</dbReference>
<dbReference type="Gene3D" id="3.40.50.620">
    <property type="entry name" value="HUPs"/>
    <property type="match status" value="1"/>
</dbReference>
<dbReference type="PANTHER" id="PTHR10890">
    <property type="entry name" value="CYSTEINYL-TRNA SYNTHETASE"/>
    <property type="match status" value="1"/>
</dbReference>
<feature type="short sequence motif" description="'HIGH' region" evidence="10">
    <location>
        <begin position="27"/>
        <end position="37"/>
    </location>
</feature>
<evidence type="ECO:0000256" key="1">
    <source>
        <dbReference type="ARBA" id="ARBA00003679"/>
    </source>
</evidence>
<comment type="function">
    <text evidence="1 10">Catalyzes the ATP-dependent condensation of GlcN-Ins and L-cysteine to form L-Cys-GlcN-Ins.</text>
</comment>
<dbReference type="HAMAP" id="MF_01697">
    <property type="entry name" value="MshC"/>
    <property type="match status" value="1"/>
</dbReference>
<evidence type="ECO:0000313" key="12">
    <source>
        <dbReference type="EMBL" id="GMA19759.1"/>
    </source>
</evidence>
<feature type="binding site" evidence="10">
    <location>
        <position position="219"/>
    </location>
    <ligand>
        <name>L-cysteinyl-5'-AMP</name>
        <dbReference type="ChEBI" id="CHEBI:144924"/>
    </ligand>
</feature>
<keyword evidence="13" id="KW-1185">Reference proteome</keyword>
<feature type="binding site" evidence="10">
    <location>
        <position position="25"/>
    </location>
    <ligand>
        <name>Zn(2+)</name>
        <dbReference type="ChEBI" id="CHEBI:29105"/>
    </ligand>
</feature>
<dbReference type="Gene3D" id="1.20.120.640">
    <property type="entry name" value="Anticodon-binding domain of a subclass of class I aminoacyl-tRNA synthetases"/>
    <property type="match status" value="1"/>
</dbReference>
<dbReference type="PANTHER" id="PTHR10890:SF3">
    <property type="entry name" value="CYSTEINE--TRNA LIGASE, CYTOPLASMIC"/>
    <property type="match status" value="1"/>
</dbReference>
<feature type="binding site" evidence="10">
    <location>
        <position position="275"/>
    </location>
    <ligand>
        <name>L-cysteinyl-5'-AMP</name>
        <dbReference type="ChEBI" id="CHEBI:144924"/>
    </ligand>
</feature>
<dbReference type="InterPro" id="IPR032678">
    <property type="entry name" value="tRNA-synt_1_cat_dom"/>
</dbReference>
<feature type="binding site" evidence="10">
    <location>
        <position position="223"/>
    </location>
    <ligand>
        <name>Zn(2+)</name>
        <dbReference type="ChEBI" id="CHEBI:29105"/>
    </ligand>
</feature>
<feature type="binding site" evidence="10">
    <location>
        <position position="40"/>
    </location>
    <ligand>
        <name>L-cysteinyl-5'-AMP</name>
        <dbReference type="ChEBI" id="CHEBI:144924"/>
    </ligand>
</feature>
<comment type="catalytic activity">
    <reaction evidence="9 10">
        <text>1D-myo-inositol 2-amino-2-deoxy-alpha-D-glucopyranoside + L-cysteine + ATP = 1D-myo-inositol 2-(L-cysteinylamino)-2-deoxy-alpha-D-glucopyranoside + AMP + diphosphate + H(+)</text>
        <dbReference type="Rhea" id="RHEA:26176"/>
        <dbReference type="ChEBI" id="CHEBI:15378"/>
        <dbReference type="ChEBI" id="CHEBI:30616"/>
        <dbReference type="ChEBI" id="CHEBI:33019"/>
        <dbReference type="ChEBI" id="CHEBI:35235"/>
        <dbReference type="ChEBI" id="CHEBI:58886"/>
        <dbReference type="ChEBI" id="CHEBI:58887"/>
        <dbReference type="ChEBI" id="CHEBI:456215"/>
        <dbReference type="EC" id="6.3.1.13"/>
    </reaction>
</comment>
<organism evidence="12 13">
    <name type="scientific">Arsenicicoccus piscis</name>
    <dbReference type="NCBI Taxonomy" id="673954"/>
    <lineage>
        <taxon>Bacteria</taxon>
        <taxon>Bacillati</taxon>
        <taxon>Actinomycetota</taxon>
        <taxon>Actinomycetes</taxon>
        <taxon>Micrococcales</taxon>
        <taxon>Intrasporangiaceae</taxon>
        <taxon>Arsenicicoccus</taxon>
    </lineage>
</organism>
<feature type="binding site" evidence="10">
    <location>
        <position position="248"/>
    </location>
    <ligand>
        <name>Zn(2+)</name>
        <dbReference type="ChEBI" id="CHEBI:29105"/>
    </ligand>
</feature>
<evidence type="ECO:0000259" key="11">
    <source>
        <dbReference type="Pfam" id="PF01406"/>
    </source>
</evidence>
<dbReference type="InterPro" id="IPR014729">
    <property type="entry name" value="Rossmann-like_a/b/a_fold"/>
</dbReference>
<feature type="short sequence motif" description="'KMSKS' region" evidence="10">
    <location>
        <begin position="281"/>
        <end position="285"/>
    </location>
</feature>
<feature type="short sequence motif" description="'ERGGDP' region" evidence="10">
    <location>
        <begin position="178"/>
        <end position="183"/>
    </location>
</feature>
<evidence type="ECO:0000256" key="8">
    <source>
        <dbReference type="ARBA" id="ARBA00022840"/>
    </source>
</evidence>
<evidence type="ECO:0000256" key="7">
    <source>
        <dbReference type="ARBA" id="ARBA00022833"/>
    </source>
</evidence>
<comment type="caution">
    <text evidence="12">The sequence shown here is derived from an EMBL/GenBank/DDBJ whole genome shotgun (WGS) entry which is preliminary data.</text>
</comment>
<evidence type="ECO:0000256" key="3">
    <source>
        <dbReference type="ARBA" id="ARBA00011245"/>
    </source>
</evidence>
<dbReference type="GO" id="GO:0016874">
    <property type="term" value="F:ligase activity"/>
    <property type="evidence" value="ECO:0007669"/>
    <property type="project" value="UniProtKB-KW"/>
</dbReference>
<feature type="domain" description="tRNA synthetases class I catalytic" evidence="11">
    <location>
        <begin position="20"/>
        <end position="329"/>
    </location>
</feature>
<protein>
    <recommendedName>
        <fullName evidence="10">L-cysteine:1D-myo-inositol 2-amino-2-deoxy-alpha-D-glucopyranoside ligase</fullName>
        <shortName evidence="10">L-Cys:GlcN-Ins ligase</shortName>
        <ecNumber evidence="10">6.3.1.13</ecNumber>
    </recommendedName>
    <alternativeName>
        <fullName evidence="10">Mycothiol ligase</fullName>
        <shortName evidence="10">MSH ligase</shortName>
    </alternativeName>
</protein>
<evidence type="ECO:0000256" key="4">
    <source>
        <dbReference type="ARBA" id="ARBA00022598"/>
    </source>
</evidence>
<evidence type="ECO:0000313" key="13">
    <source>
        <dbReference type="Proteomes" id="UP001157109"/>
    </source>
</evidence>
<keyword evidence="8 10" id="KW-0067">ATP-binding</keyword>
<comment type="cofactor">
    <cofactor evidence="10">
        <name>Zn(2+)</name>
        <dbReference type="ChEBI" id="CHEBI:29105"/>
    </cofactor>
    <text evidence="10">Binds 1 zinc ion per subunit.</text>
</comment>
<keyword evidence="7 10" id="KW-0862">Zinc</keyword>
<evidence type="ECO:0000256" key="6">
    <source>
        <dbReference type="ARBA" id="ARBA00022741"/>
    </source>
</evidence>
<evidence type="ECO:0000256" key="5">
    <source>
        <dbReference type="ARBA" id="ARBA00022723"/>
    </source>
</evidence>
<evidence type="ECO:0000256" key="2">
    <source>
        <dbReference type="ARBA" id="ARBA00007723"/>
    </source>
</evidence>
<keyword evidence="5 10" id="KW-0479">Metal-binding</keyword>
<feature type="binding site" evidence="10">
    <location>
        <begin position="25"/>
        <end position="28"/>
    </location>
    <ligand>
        <name>L-cysteinyl-5'-AMP</name>
        <dbReference type="ChEBI" id="CHEBI:144924"/>
    </ligand>
</feature>
<dbReference type="EC" id="6.3.1.13" evidence="10"/>
<proteinExistence type="inferred from homology"/>
<dbReference type="Pfam" id="PF01406">
    <property type="entry name" value="tRNA-synt_1e"/>
    <property type="match status" value="1"/>
</dbReference>
<dbReference type="EMBL" id="BSUJ01000001">
    <property type="protein sequence ID" value="GMA19759.1"/>
    <property type="molecule type" value="Genomic_DNA"/>
</dbReference>
<feature type="binding site" evidence="10">
    <location>
        <begin position="241"/>
        <end position="243"/>
    </location>
    <ligand>
        <name>L-cysteinyl-5'-AMP</name>
        <dbReference type="ChEBI" id="CHEBI:144924"/>
    </ligand>
</feature>
<evidence type="ECO:0000256" key="10">
    <source>
        <dbReference type="HAMAP-Rule" id="MF_01697"/>
    </source>
</evidence>
<dbReference type="InterPro" id="IPR024909">
    <property type="entry name" value="Cys-tRNA/MSH_ligase"/>
</dbReference>
<evidence type="ECO:0000256" key="9">
    <source>
        <dbReference type="ARBA" id="ARBA00048350"/>
    </source>
</evidence>
<sequence>MRVHDTGRDAMHELTPGPTARMYVCGITPYDATHMGHASTYVTFDLVNRVLRQAGHEVLYAQNITDVDDPLLERAHRDGVDWTALATKEIQLFRDDMTALRVLPPDHYVGVVESVGAIADQVCELAAAGLAYPVPVGPEEAELVAEGAQDYYLDLSQLPTFGQVSHYDDATMAALFAERGGDPERPGKRDPLDPLLWRAERTGEPAWNGCGLGSGRPGWHIECTTIALEHLGVGFDVQGGGTDLIFPHHEMSAVQSDGLTGHPPFAQVYLHQAMVGLDGEKMSKSRGNLVLVSRLRLSGTDPMAIRLVLLDQHYRTDWEWTDGLLEAAQQRLARWRGVLCGPVAGVAAGGAGAGGEGASGQPGPAALDTVEAMRAALTDDLRSQAALAAIDAYLDDVDAGRTTMSAADRAHLVAAIDAWLGIAL</sequence>
<name>A0ABQ6HQL9_9MICO</name>
<dbReference type="InterPro" id="IPR017812">
    <property type="entry name" value="Mycothiol_ligase_MshC"/>
</dbReference>
<dbReference type="Proteomes" id="UP001157109">
    <property type="component" value="Unassembled WGS sequence"/>
</dbReference>
<keyword evidence="4 10" id="KW-0436">Ligase</keyword>
<comment type="subunit">
    <text evidence="3 10">Monomer.</text>
</comment>
<comment type="similarity">
    <text evidence="2 10">Belongs to the class-I aminoacyl-tRNA synthetase family. MshC subfamily.</text>
</comment>
<reference evidence="13" key="1">
    <citation type="journal article" date="2019" name="Int. J. Syst. Evol. Microbiol.">
        <title>The Global Catalogue of Microorganisms (GCM) 10K type strain sequencing project: providing services to taxonomists for standard genome sequencing and annotation.</title>
        <authorList>
            <consortium name="The Broad Institute Genomics Platform"/>
            <consortium name="The Broad Institute Genome Sequencing Center for Infectious Disease"/>
            <person name="Wu L."/>
            <person name="Ma J."/>
        </authorList>
    </citation>
    <scope>NUCLEOTIDE SEQUENCE [LARGE SCALE GENOMIC DNA]</scope>
    <source>
        <strain evidence="13">NBRC 105830</strain>
    </source>
</reference>
<gene>
    <name evidence="10 12" type="primary">mshC</name>
    <name evidence="12" type="ORF">GCM10025862_17800</name>
</gene>
<dbReference type="PRINTS" id="PR00983">
    <property type="entry name" value="TRNASYNTHCYS"/>
</dbReference>
<dbReference type="NCBIfam" id="TIGR03447">
    <property type="entry name" value="mycothiol_MshC"/>
    <property type="match status" value="1"/>
</dbReference>
<accession>A0ABQ6HQL9</accession>
<feature type="binding site" evidence="10">
    <location>
        <begin position="63"/>
        <end position="65"/>
    </location>
    <ligand>
        <name>L-cysteinyl-5'-AMP</name>
        <dbReference type="ChEBI" id="CHEBI:144924"/>
    </ligand>
</feature>